<accession>A0A1I1RXM1</accession>
<reference evidence="1 2" key="1">
    <citation type="submission" date="2016-10" db="EMBL/GenBank/DDBJ databases">
        <authorList>
            <person name="de Groot N.N."/>
        </authorList>
    </citation>
    <scope>NUCLEOTIDE SEQUENCE [LARGE SCALE GENOMIC DNA]</scope>
    <source>
        <strain evidence="1 2">AR67</strain>
    </source>
</reference>
<evidence type="ECO:0000313" key="2">
    <source>
        <dbReference type="Proteomes" id="UP000182192"/>
    </source>
</evidence>
<protein>
    <submittedName>
        <fullName evidence="1">Uncharacterized protein</fullName>
    </submittedName>
</protein>
<evidence type="ECO:0000313" key="1">
    <source>
        <dbReference type="EMBL" id="SFD39001.1"/>
    </source>
</evidence>
<sequence>MRRFVVLQIVIIVIAFVCGIMAHSKADISKITSADHISEIQKLKINSIECADNNTKGCFEAFNGNRKLFDESYEYAVFICKAQDKYTFSNEAAEQYVTVEKNIVGSYPKTGSSIKLVSGGGIKYETSSQMRMRKSSGQENHDINERLFKFDLDGANVMLPDHRYLVVCMTKQMGLSRHYGTFPNQICWLDLESTESTPLENAFDKNIYIKHCDNEFFCIKQENLDNLYKNKKAILDKYGIS</sequence>
<name>A0A1I1RXM1_RUMAL</name>
<dbReference type="AlphaFoldDB" id="A0A1I1RXM1"/>
<dbReference type="Proteomes" id="UP000182192">
    <property type="component" value="Unassembled WGS sequence"/>
</dbReference>
<dbReference type="EMBL" id="FOKQ01000076">
    <property type="protein sequence ID" value="SFD39001.1"/>
    <property type="molecule type" value="Genomic_DNA"/>
</dbReference>
<proteinExistence type="predicted"/>
<gene>
    <name evidence="1" type="ORF">SAMN02910406_03797</name>
</gene>
<dbReference type="RefSeq" id="WP_074963496.1">
    <property type="nucleotide sequence ID" value="NZ_FOKQ01000076.1"/>
</dbReference>
<organism evidence="1 2">
    <name type="scientific">Ruminococcus albus</name>
    <dbReference type="NCBI Taxonomy" id="1264"/>
    <lineage>
        <taxon>Bacteria</taxon>
        <taxon>Bacillati</taxon>
        <taxon>Bacillota</taxon>
        <taxon>Clostridia</taxon>
        <taxon>Eubacteriales</taxon>
        <taxon>Oscillospiraceae</taxon>
        <taxon>Ruminococcus</taxon>
    </lineage>
</organism>